<reference evidence="2 3" key="2">
    <citation type="submission" date="2018-11" db="EMBL/GenBank/DDBJ databases">
        <authorList>
            <consortium name="Pathogen Informatics"/>
        </authorList>
    </citation>
    <scope>NUCLEOTIDE SEQUENCE [LARGE SCALE GENOMIC DNA]</scope>
</reference>
<accession>A0A0R3QVV6</accession>
<name>A0A0R3QVV6_9BILA</name>
<reference evidence="4" key="1">
    <citation type="submission" date="2017-02" db="UniProtKB">
        <authorList>
            <consortium name="WormBaseParasite"/>
        </authorList>
    </citation>
    <scope>IDENTIFICATION</scope>
</reference>
<dbReference type="EMBL" id="UZAG01017224">
    <property type="protein sequence ID" value="VDO33546.1"/>
    <property type="molecule type" value="Genomic_DNA"/>
</dbReference>
<gene>
    <name evidence="2" type="ORF">BTMF_LOCUS9892</name>
</gene>
<sequence>MFILNGLWLLNSSSRTNNHVVSVLLIIVVLCVTLTIVHSQQRQTLIDYDDNLYILIDEISVYTCRGAKNEIKLTEDDIDIVNEKGNRVYFIKAPGSYSLHFKKLVVTRDIGYLSGEIGVTLQVPIIEGPAG</sequence>
<dbReference type="AlphaFoldDB" id="A0A0R3QVV6"/>
<keyword evidence="1" id="KW-0812">Transmembrane</keyword>
<evidence type="ECO:0000313" key="3">
    <source>
        <dbReference type="Proteomes" id="UP000280834"/>
    </source>
</evidence>
<keyword evidence="3" id="KW-1185">Reference proteome</keyword>
<protein>
    <submittedName>
        <fullName evidence="4">DUF2846 domain-containing protein</fullName>
    </submittedName>
</protein>
<evidence type="ECO:0000313" key="4">
    <source>
        <dbReference type="WBParaSite" id="BTMF_0001186401-mRNA-1"/>
    </source>
</evidence>
<evidence type="ECO:0000256" key="1">
    <source>
        <dbReference type="SAM" id="Phobius"/>
    </source>
</evidence>
<dbReference type="WBParaSite" id="BTMF_0001186401-mRNA-1">
    <property type="protein sequence ID" value="BTMF_0001186401-mRNA-1"/>
    <property type="gene ID" value="BTMF_0001186401"/>
</dbReference>
<keyword evidence="1" id="KW-0472">Membrane</keyword>
<keyword evidence="1" id="KW-1133">Transmembrane helix</keyword>
<dbReference type="Proteomes" id="UP000280834">
    <property type="component" value="Unassembled WGS sequence"/>
</dbReference>
<organism evidence="4">
    <name type="scientific">Brugia timori</name>
    <dbReference type="NCBI Taxonomy" id="42155"/>
    <lineage>
        <taxon>Eukaryota</taxon>
        <taxon>Metazoa</taxon>
        <taxon>Ecdysozoa</taxon>
        <taxon>Nematoda</taxon>
        <taxon>Chromadorea</taxon>
        <taxon>Rhabditida</taxon>
        <taxon>Spirurina</taxon>
        <taxon>Spiruromorpha</taxon>
        <taxon>Filarioidea</taxon>
        <taxon>Onchocercidae</taxon>
        <taxon>Brugia</taxon>
    </lineage>
</organism>
<evidence type="ECO:0000313" key="2">
    <source>
        <dbReference type="EMBL" id="VDO33546.1"/>
    </source>
</evidence>
<proteinExistence type="predicted"/>
<feature type="transmembrane region" description="Helical" evidence="1">
    <location>
        <begin position="20"/>
        <end position="37"/>
    </location>
</feature>